<evidence type="ECO:0000313" key="3">
    <source>
        <dbReference type="Proteomes" id="UP001589832"/>
    </source>
</evidence>
<gene>
    <name evidence="2" type="ORF">ACFFGA_10245</name>
</gene>
<keyword evidence="1" id="KW-0175">Coiled coil</keyword>
<evidence type="ECO:0000313" key="2">
    <source>
        <dbReference type="EMBL" id="MFC0604933.1"/>
    </source>
</evidence>
<protein>
    <submittedName>
        <fullName evidence="2">Uncharacterized protein</fullName>
    </submittedName>
</protein>
<evidence type="ECO:0000256" key="1">
    <source>
        <dbReference type="SAM" id="Coils"/>
    </source>
</evidence>
<dbReference type="EMBL" id="JBHLTQ010000005">
    <property type="protein sequence ID" value="MFC0604933.1"/>
    <property type="molecule type" value="Genomic_DNA"/>
</dbReference>
<sequence length="149" mass="16786">MRKTKNCKHCYQLFEPRRSNHIYCTTSCKTKASYKRNDYKYVSGHYQKEETASKAEGLSLPAKTDIIDSIKILETKIESIKNAPKIDVNSISNTAIGSATADAAIFAAKKLFAPNSLPATKEDITTLKNELNQLKRMIQDINLNKLLLF</sequence>
<feature type="coiled-coil region" evidence="1">
    <location>
        <begin position="117"/>
        <end position="144"/>
    </location>
</feature>
<dbReference type="RefSeq" id="WP_386063417.1">
    <property type="nucleotide sequence ID" value="NZ_JBHLTQ010000005.1"/>
</dbReference>
<comment type="caution">
    <text evidence="2">The sequence shown here is derived from an EMBL/GenBank/DDBJ whole genome shotgun (WGS) entry which is preliminary data.</text>
</comment>
<organism evidence="2 3">
    <name type="scientific">Winogradskyella pulchriflava</name>
    <dbReference type="NCBI Taxonomy" id="1110688"/>
    <lineage>
        <taxon>Bacteria</taxon>
        <taxon>Pseudomonadati</taxon>
        <taxon>Bacteroidota</taxon>
        <taxon>Flavobacteriia</taxon>
        <taxon>Flavobacteriales</taxon>
        <taxon>Flavobacteriaceae</taxon>
        <taxon>Winogradskyella</taxon>
    </lineage>
</organism>
<name>A0ABV6Q9I9_9FLAO</name>
<dbReference type="Proteomes" id="UP001589832">
    <property type="component" value="Unassembled WGS sequence"/>
</dbReference>
<keyword evidence="3" id="KW-1185">Reference proteome</keyword>
<proteinExistence type="predicted"/>
<reference evidence="2 3" key="1">
    <citation type="submission" date="2024-09" db="EMBL/GenBank/DDBJ databases">
        <authorList>
            <person name="Sun Q."/>
            <person name="Mori K."/>
        </authorList>
    </citation>
    <scope>NUCLEOTIDE SEQUENCE [LARGE SCALE GENOMIC DNA]</scope>
    <source>
        <strain evidence="2 3">NCAIM B.02481</strain>
    </source>
</reference>
<accession>A0ABV6Q9I9</accession>